<sequence length="83" mass="8698">MSSSLLLMEPMGGSFGRFLPAGRSARCEVKRSASLGVTMGVTMPEACRGSWGLALYAPGTAPVDPGYIDSGSGLEFATWPLER</sequence>
<name>A0A438GM54_VITVI</name>
<accession>A0A438GM54</accession>
<protein>
    <submittedName>
        <fullName evidence="1">Uncharacterized protein</fullName>
    </submittedName>
</protein>
<dbReference type="AlphaFoldDB" id="A0A438GM54"/>
<dbReference type="Proteomes" id="UP000288805">
    <property type="component" value="Unassembled WGS sequence"/>
</dbReference>
<evidence type="ECO:0000313" key="2">
    <source>
        <dbReference type="Proteomes" id="UP000288805"/>
    </source>
</evidence>
<dbReference type="EMBL" id="QGNW01000395">
    <property type="protein sequence ID" value="RVW73262.1"/>
    <property type="molecule type" value="Genomic_DNA"/>
</dbReference>
<proteinExistence type="predicted"/>
<organism evidence="1 2">
    <name type="scientific">Vitis vinifera</name>
    <name type="common">Grape</name>
    <dbReference type="NCBI Taxonomy" id="29760"/>
    <lineage>
        <taxon>Eukaryota</taxon>
        <taxon>Viridiplantae</taxon>
        <taxon>Streptophyta</taxon>
        <taxon>Embryophyta</taxon>
        <taxon>Tracheophyta</taxon>
        <taxon>Spermatophyta</taxon>
        <taxon>Magnoliopsida</taxon>
        <taxon>eudicotyledons</taxon>
        <taxon>Gunneridae</taxon>
        <taxon>Pentapetalae</taxon>
        <taxon>rosids</taxon>
        <taxon>Vitales</taxon>
        <taxon>Vitaceae</taxon>
        <taxon>Viteae</taxon>
        <taxon>Vitis</taxon>
    </lineage>
</organism>
<gene>
    <name evidence="1" type="ORF">CK203_050379</name>
</gene>
<evidence type="ECO:0000313" key="1">
    <source>
        <dbReference type="EMBL" id="RVW73262.1"/>
    </source>
</evidence>
<comment type="caution">
    <text evidence="1">The sequence shown here is derived from an EMBL/GenBank/DDBJ whole genome shotgun (WGS) entry which is preliminary data.</text>
</comment>
<reference evidence="1 2" key="1">
    <citation type="journal article" date="2018" name="PLoS Genet.">
        <title>Population sequencing reveals clonal diversity and ancestral inbreeding in the grapevine cultivar Chardonnay.</title>
        <authorList>
            <person name="Roach M.J."/>
            <person name="Johnson D.L."/>
            <person name="Bohlmann J."/>
            <person name="van Vuuren H.J."/>
            <person name="Jones S.J."/>
            <person name="Pretorius I.S."/>
            <person name="Schmidt S.A."/>
            <person name="Borneman A.R."/>
        </authorList>
    </citation>
    <scope>NUCLEOTIDE SEQUENCE [LARGE SCALE GENOMIC DNA]</scope>
    <source>
        <strain evidence="2">cv. Chardonnay</strain>
        <tissue evidence="1">Leaf</tissue>
    </source>
</reference>